<feature type="DNA-binding region" description="H-T-H motif" evidence="2">
    <location>
        <begin position="22"/>
        <end position="41"/>
    </location>
</feature>
<dbReference type="InterPro" id="IPR050109">
    <property type="entry name" value="HTH-type_TetR-like_transc_reg"/>
</dbReference>
<name>A0A9E2S9K1_9BACT</name>
<dbReference type="AlphaFoldDB" id="A0A9E2S9K1"/>
<keyword evidence="1 2" id="KW-0238">DNA-binding</keyword>
<protein>
    <submittedName>
        <fullName evidence="4">TetR/AcrR family transcriptional regulator</fullName>
    </submittedName>
</protein>
<evidence type="ECO:0000259" key="3">
    <source>
        <dbReference type="PROSITE" id="PS50977"/>
    </source>
</evidence>
<evidence type="ECO:0000256" key="2">
    <source>
        <dbReference type="PROSITE-ProRule" id="PRU00335"/>
    </source>
</evidence>
<dbReference type="PANTHER" id="PTHR30328:SF54">
    <property type="entry name" value="HTH-TYPE TRANSCRIPTIONAL REPRESSOR SCO4008"/>
    <property type="match status" value="1"/>
</dbReference>
<proteinExistence type="predicted"/>
<dbReference type="InterPro" id="IPR001647">
    <property type="entry name" value="HTH_TetR"/>
</dbReference>
<gene>
    <name evidence="4" type="ORF">KTO63_09540</name>
</gene>
<dbReference type="PROSITE" id="PS50977">
    <property type="entry name" value="HTH_TETR_2"/>
    <property type="match status" value="1"/>
</dbReference>
<dbReference type="RefSeq" id="WP_217791033.1">
    <property type="nucleotide sequence ID" value="NZ_JAHSPG010000005.1"/>
</dbReference>
<evidence type="ECO:0000313" key="5">
    <source>
        <dbReference type="Proteomes" id="UP000812270"/>
    </source>
</evidence>
<accession>A0A9E2S9K1</accession>
<evidence type="ECO:0000256" key="1">
    <source>
        <dbReference type="ARBA" id="ARBA00023125"/>
    </source>
</evidence>
<dbReference type="GO" id="GO:0003677">
    <property type="term" value="F:DNA binding"/>
    <property type="evidence" value="ECO:0007669"/>
    <property type="project" value="UniProtKB-UniRule"/>
</dbReference>
<comment type="caution">
    <text evidence="4">The sequence shown here is derived from an EMBL/GenBank/DDBJ whole genome shotgun (WGS) entry which is preliminary data.</text>
</comment>
<dbReference type="PANTHER" id="PTHR30328">
    <property type="entry name" value="TRANSCRIPTIONAL REPRESSOR"/>
    <property type="match status" value="1"/>
</dbReference>
<organism evidence="4 5">
    <name type="scientific">Pinibacter aurantiacus</name>
    <dbReference type="NCBI Taxonomy" id="2851599"/>
    <lineage>
        <taxon>Bacteria</taxon>
        <taxon>Pseudomonadati</taxon>
        <taxon>Bacteroidota</taxon>
        <taxon>Chitinophagia</taxon>
        <taxon>Chitinophagales</taxon>
        <taxon>Chitinophagaceae</taxon>
        <taxon>Pinibacter</taxon>
    </lineage>
</organism>
<keyword evidence="5" id="KW-1185">Reference proteome</keyword>
<reference evidence="4" key="1">
    <citation type="submission" date="2021-06" db="EMBL/GenBank/DDBJ databases">
        <authorList>
            <person name="Huq M.A."/>
        </authorList>
    </citation>
    <scope>NUCLEOTIDE SEQUENCE</scope>
    <source>
        <strain evidence="4">MAH-26</strain>
    </source>
</reference>
<dbReference type="EMBL" id="JAHSPG010000005">
    <property type="protein sequence ID" value="MBV4357388.1"/>
    <property type="molecule type" value="Genomic_DNA"/>
</dbReference>
<evidence type="ECO:0000313" key="4">
    <source>
        <dbReference type="EMBL" id="MBV4357388.1"/>
    </source>
</evidence>
<sequence>MKDRIKSKANELFKRYGIRSVTMDEIATQLGISKKTIYQSFTDKDDIVSEVVKDHLESSEQDCLSCKLDAENAVHEVFLAMDRVIAHLRDMHPAMVFDLHKFHYEAFRKFQTFKDEFLYKGIEDNLNRGIQEGLYRPEINIEILSKFRVESVYFSFNPNTFSPEKHSPADVHMELMVHFLFGLSTPKGYKQIEKYLIDRKKQHHEGS</sequence>
<dbReference type="Pfam" id="PF00440">
    <property type="entry name" value="TetR_N"/>
    <property type="match status" value="1"/>
</dbReference>
<dbReference type="Proteomes" id="UP000812270">
    <property type="component" value="Unassembled WGS sequence"/>
</dbReference>
<feature type="domain" description="HTH tetR-type" evidence="3">
    <location>
        <begin position="1"/>
        <end position="59"/>
    </location>
</feature>